<evidence type="ECO:0000256" key="4">
    <source>
        <dbReference type="ARBA" id="ARBA00023136"/>
    </source>
</evidence>
<evidence type="ECO:0000256" key="1">
    <source>
        <dbReference type="ARBA" id="ARBA00004442"/>
    </source>
</evidence>
<dbReference type="PROSITE" id="PS51257">
    <property type="entry name" value="PROKAR_LIPOPROTEIN"/>
    <property type="match status" value="1"/>
</dbReference>
<evidence type="ECO:0000259" key="7">
    <source>
        <dbReference type="Pfam" id="PF07980"/>
    </source>
</evidence>
<dbReference type="InterPro" id="IPR033985">
    <property type="entry name" value="SusD-like_N"/>
</dbReference>
<gene>
    <name evidence="10" type="ORF">DW035_06075</name>
    <name evidence="9" type="ORF">DWY14_15655</name>
</gene>
<keyword evidence="3 6" id="KW-0732">Signal</keyword>
<dbReference type="Gene3D" id="1.25.40.390">
    <property type="match status" value="1"/>
</dbReference>
<dbReference type="RefSeq" id="WP_118432322.1">
    <property type="nucleotide sequence ID" value="NZ_JAHYZL010000085.1"/>
</dbReference>
<dbReference type="EMBL" id="QROI01000007">
    <property type="protein sequence ID" value="RHL17300.1"/>
    <property type="molecule type" value="Genomic_DNA"/>
</dbReference>
<dbReference type="Proteomes" id="UP000285750">
    <property type="component" value="Unassembled WGS sequence"/>
</dbReference>
<dbReference type="GO" id="GO:0009279">
    <property type="term" value="C:cell outer membrane"/>
    <property type="evidence" value="ECO:0007669"/>
    <property type="project" value="UniProtKB-SubCell"/>
</dbReference>
<evidence type="ECO:0000256" key="6">
    <source>
        <dbReference type="SAM" id="SignalP"/>
    </source>
</evidence>
<evidence type="ECO:0000259" key="8">
    <source>
        <dbReference type="Pfam" id="PF14322"/>
    </source>
</evidence>
<dbReference type="Pfam" id="PF07980">
    <property type="entry name" value="SusD_RagB"/>
    <property type="match status" value="1"/>
</dbReference>
<evidence type="ECO:0000313" key="10">
    <source>
        <dbReference type="EMBL" id="RHL17300.1"/>
    </source>
</evidence>
<dbReference type="SUPFAM" id="SSF48452">
    <property type="entry name" value="TPR-like"/>
    <property type="match status" value="1"/>
</dbReference>
<sequence length="556" mass="63250">MKNLLLILALACVTLSSCSDFLDEEALDFKSADNSFVTSSDFDKSVNNLYWLVRSEFYSGNEQQTFDYIFGTDLVYDGQIQGAQRFNDFDNTCNPSNTYLNSHWTNLYKIVAETNTIISRLPASSMSEDKKQKFEAKAKFFRGFAYRTLAYLYGGVPIELEEIFVPKKNYVRSSKKEVLSQVIEDLKFAAENLSPITEVADGEISQPAAYHLLSEVYLANQQYEEAYDAATLVIDNPDLDLMKNRFGSLKSEPGDVYYDLFRAGNQNRNSGNTEAIWVIQYETNVIGGDNGTSNVYGSGYKAERVFCPLVRDLRVDGEGVSPFLWPNSTFSSGGRGVGFGIPTIYFSNTIWENSDWNDMRNSNYNIVRKFICDNPESKFYGQVLDTENPPEGIEVPSRSWFAYQSKCTTPGQHPEELFDNFETLALSSNAGFTYADQYLFRLAETYLLRAEAALGMNRKDLAKADINVVRSRANAKLCSENDIDIDYILDERMRELGLEEKRRLTLGRLGLVYYRTVEVAHNPLVRNMAEKHNLWPIPYEEIERNTEAVLEQNPGY</sequence>
<keyword evidence="5" id="KW-0998">Cell outer membrane</keyword>
<reference evidence="11 12" key="1">
    <citation type="submission" date="2018-08" db="EMBL/GenBank/DDBJ databases">
        <title>A genome reference for cultivated species of the human gut microbiota.</title>
        <authorList>
            <person name="Zou Y."/>
            <person name="Xue W."/>
            <person name="Luo G."/>
        </authorList>
    </citation>
    <scope>NUCLEOTIDE SEQUENCE [LARGE SCALE GENOMIC DNA]</scope>
    <source>
        <strain evidence="9 12">AF24-16AC</strain>
        <strain evidence="10 11">AF39-11</strain>
    </source>
</reference>
<dbReference type="EMBL" id="QRUY01000051">
    <property type="protein sequence ID" value="RGS02784.1"/>
    <property type="molecule type" value="Genomic_DNA"/>
</dbReference>
<feature type="chain" id="PRO_5036105803" evidence="6">
    <location>
        <begin position="23"/>
        <end position="556"/>
    </location>
</feature>
<name>A0A415JA96_9BACT</name>
<feature type="domain" description="RagB/SusD" evidence="7">
    <location>
        <begin position="419"/>
        <end position="556"/>
    </location>
</feature>
<dbReference type="InterPro" id="IPR011990">
    <property type="entry name" value="TPR-like_helical_dom_sf"/>
</dbReference>
<comment type="subcellular location">
    <subcellularLocation>
        <location evidence="1">Cell outer membrane</location>
    </subcellularLocation>
</comment>
<keyword evidence="4" id="KW-0472">Membrane</keyword>
<evidence type="ECO:0000256" key="3">
    <source>
        <dbReference type="ARBA" id="ARBA00022729"/>
    </source>
</evidence>
<dbReference type="InterPro" id="IPR012944">
    <property type="entry name" value="SusD_RagB_dom"/>
</dbReference>
<evidence type="ECO:0000313" key="11">
    <source>
        <dbReference type="Proteomes" id="UP000284916"/>
    </source>
</evidence>
<dbReference type="Proteomes" id="UP000284916">
    <property type="component" value="Unassembled WGS sequence"/>
</dbReference>
<evidence type="ECO:0000313" key="9">
    <source>
        <dbReference type="EMBL" id="RGS02784.1"/>
    </source>
</evidence>
<evidence type="ECO:0000256" key="5">
    <source>
        <dbReference type="ARBA" id="ARBA00023237"/>
    </source>
</evidence>
<accession>A0A415JA96</accession>
<organism evidence="10 11">
    <name type="scientific">Phocaeicola plebeius</name>
    <dbReference type="NCBI Taxonomy" id="310297"/>
    <lineage>
        <taxon>Bacteria</taxon>
        <taxon>Pseudomonadati</taxon>
        <taxon>Bacteroidota</taxon>
        <taxon>Bacteroidia</taxon>
        <taxon>Bacteroidales</taxon>
        <taxon>Bacteroidaceae</taxon>
        <taxon>Phocaeicola</taxon>
    </lineage>
</organism>
<feature type="signal peptide" evidence="6">
    <location>
        <begin position="1"/>
        <end position="22"/>
    </location>
</feature>
<feature type="domain" description="SusD-like N-terminal" evidence="8">
    <location>
        <begin position="28"/>
        <end position="218"/>
    </location>
</feature>
<evidence type="ECO:0000256" key="2">
    <source>
        <dbReference type="ARBA" id="ARBA00006275"/>
    </source>
</evidence>
<proteinExistence type="inferred from homology"/>
<protein>
    <submittedName>
        <fullName evidence="10">RagB/SusD family nutrient uptake outer membrane protein</fullName>
    </submittedName>
</protein>
<dbReference type="Pfam" id="PF14322">
    <property type="entry name" value="SusD-like_3"/>
    <property type="match status" value="1"/>
</dbReference>
<comment type="similarity">
    <text evidence="2">Belongs to the SusD family.</text>
</comment>
<comment type="caution">
    <text evidence="10">The sequence shown here is derived from an EMBL/GenBank/DDBJ whole genome shotgun (WGS) entry which is preliminary data.</text>
</comment>
<dbReference type="AlphaFoldDB" id="A0A415JA96"/>
<evidence type="ECO:0000313" key="12">
    <source>
        <dbReference type="Proteomes" id="UP000285750"/>
    </source>
</evidence>